<dbReference type="InterPro" id="IPR050955">
    <property type="entry name" value="Plant_Biomass_Hydrol_Est"/>
</dbReference>
<reference evidence="5" key="1">
    <citation type="journal article" date="2015" name="PeerJ">
        <title>First genomic representation of candidate bacterial phylum KSB3 points to enhanced environmental sensing as a trigger of wastewater bulking.</title>
        <authorList>
            <person name="Sekiguchi Y."/>
            <person name="Ohashi A."/>
            <person name="Parks D.H."/>
            <person name="Yamauchi T."/>
            <person name="Tyson G.W."/>
            <person name="Hugenholtz P."/>
        </authorList>
    </citation>
    <scope>NUCLEOTIDE SEQUENCE [LARGE SCALE GENOMIC DNA]</scope>
</reference>
<evidence type="ECO:0000256" key="2">
    <source>
        <dbReference type="ARBA" id="ARBA00022801"/>
    </source>
</evidence>
<keyword evidence="3" id="KW-0812">Transmembrane</keyword>
<gene>
    <name evidence="5" type="ORF">U27_00014</name>
</gene>
<keyword evidence="3" id="KW-0472">Membrane</keyword>
<accession>A0A081C6B8</accession>
<dbReference type="eggNOG" id="COG4099">
    <property type="taxonomic scope" value="Bacteria"/>
</dbReference>
<evidence type="ECO:0000313" key="6">
    <source>
        <dbReference type="Proteomes" id="UP000030661"/>
    </source>
</evidence>
<keyword evidence="1" id="KW-0732">Signal</keyword>
<dbReference type="InterPro" id="IPR029058">
    <property type="entry name" value="AB_hydrolase_fold"/>
</dbReference>
<organism evidence="5">
    <name type="scientific">Vecturithrix granuli</name>
    <dbReference type="NCBI Taxonomy" id="1499967"/>
    <lineage>
        <taxon>Bacteria</taxon>
        <taxon>Candidatus Moduliflexota</taxon>
        <taxon>Candidatus Vecturitrichia</taxon>
        <taxon>Candidatus Vecturitrichales</taxon>
        <taxon>Candidatus Vecturitrichaceae</taxon>
        <taxon>Candidatus Vecturithrix</taxon>
    </lineage>
</organism>
<dbReference type="SUPFAM" id="SSF53474">
    <property type="entry name" value="alpha/beta-Hydrolases"/>
    <property type="match status" value="1"/>
</dbReference>
<dbReference type="EMBL" id="DF820472">
    <property type="protein sequence ID" value="GAK60123.1"/>
    <property type="molecule type" value="Genomic_DNA"/>
</dbReference>
<dbReference type="STRING" id="1499967.U27_00014"/>
<proteinExistence type="predicted"/>
<evidence type="ECO:0000259" key="4">
    <source>
        <dbReference type="Pfam" id="PF02230"/>
    </source>
</evidence>
<protein>
    <recommendedName>
        <fullName evidence="4">Phospholipase/carboxylesterase/thioesterase domain-containing protein</fullName>
    </recommendedName>
</protein>
<dbReference type="PANTHER" id="PTHR43037:SF5">
    <property type="entry name" value="FERULOYL ESTERASE"/>
    <property type="match status" value="1"/>
</dbReference>
<dbReference type="InterPro" id="IPR003140">
    <property type="entry name" value="PLipase/COase/thioEstase"/>
</dbReference>
<feature type="domain" description="Phospholipase/carboxylesterase/thioesterase" evidence="4">
    <location>
        <begin position="147"/>
        <end position="332"/>
    </location>
</feature>
<dbReference type="Pfam" id="PF02230">
    <property type="entry name" value="Abhydrolase_2"/>
    <property type="match status" value="1"/>
</dbReference>
<dbReference type="HOGENOM" id="CLU_789070_0_0_0"/>
<name>A0A081C6B8_VECG1</name>
<evidence type="ECO:0000313" key="5">
    <source>
        <dbReference type="EMBL" id="GAK60123.1"/>
    </source>
</evidence>
<dbReference type="GO" id="GO:0016787">
    <property type="term" value="F:hydrolase activity"/>
    <property type="evidence" value="ECO:0007669"/>
    <property type="project" value="UniProtKB-KW"/>
</dbReference>
<sequence>MVKQRYLSFILIGVIFMGIVSVCDISAAENIMESAIQTLQQQGIKEDHDGMLILKRYAHYFSEINQGNAYGHWDVAGGKQNPPVYDFVAFSVMAYKGTVDKIVENTLAGKDAFEGLTGLLERAYISEVDQVLDSYILYVPKNYDATRKYPLVVMLHGLGEGAYLAVTTSSHQPFLEACEAHQFIMVAPNGKNHPDLDLQHPTWGASFYANEGEQDVLQVIKLAQKAYNIDEKRIYLTGCSMGGYGTWHVGSRQTDLFAAIAPVCGVGSGLAGHFKIPVIDVNLLKNTPVYVFHGNIDPTVPVTESRELVNGLREIGADVTYEEFPGVQHNAWDFAYNNDRLWQWFLKHPKP</sequence>
<dbReference type="Gene3D" id="3.40.50.1820">
    <property type="entry name" value="alpha/beta hydrolase"/>
    <property type="match status" value="1"/>
</dbReference>
<keyword evidence="3" id="KW-1133">Transmembrane helix</keyword>
<keyword evidence="2" id="KW-0378">Hydrolase</keyword>
<evidence type="ECO:0000256" key="1">
    <source>
        <dbReference type="ARBA" id="ARBA00022729"/>
    </source>
</evidence>
<dbReference type="PANTHER" id="PTHR43037">
    <property type="entry name" value="UNNAMED PRODUCT-RELATED"/>
    <property type="match status" value="1"/>
</dbReference>
<feature type="transmembrane region" description="Helical" evidence="3">
    <location>
        <begin position="6"/>
        <end position="27"/>
    </location>
</feature>
<evidence type="ECO:0000256" key="3">
    <source>
        <dbReference type="SAM" id="Phobius"/>
    </source>
</evidence>
<dbReference type="AlphaFoldDB" id="A0A081C6B8"/>
<dbReference type="Proteomes" id="UP000030661">
    <property type="component" value="Unassembled WGS sequence"/>
</dbReference>
<keyword evidence="6" id="KW-1185">Reference proteome</keyword>